<name>K6Z1P1_9ALTE</name>
<dbReference type="EMBL" id="BAEP01000007">
    <property type="protein sequence ID" value="GAC22898.1"/>
    <property type="molecule type" value="Genomic_DNA"/>
</dbReference>
<dbReference type="AlphaFoldDB" id="K6Z1P1"/>
<protein>
    <submittedName>
        <fullName evidence="1">Uncharacterized protein</fullName>
    </submittedName>
</protein>
<dbReference type="Proteomes" id="UP000006263">
    <property type="component" value="Unassembled WGS sequence"/>
</dbReference>
<proteinExistence type="predicted"/>
<reference evidence="1 2" key="1">
    <citation type="journal article" date="2017" name="Antonie Van Leeuwenhoek">
        <title>Rhizobium rhizosphaerae sp. nov., a novel species isolated from rice rhizosphere.</title>
        <authorList>
            <person name="Zhao J.J."/>
            <person name="Zhang J."/>
            <person name="Zhang R.J."/>
            <person name="Zhang C.W."/>
            <person name="Yin H.Q."/>
            <person name="Zhang X.X."/>
        </authorList>
    </citation>
    <scope>NUCLEOTIDE SEQUENCE [LARGE SCALE GENOMIC DNA]</scope>
    <source>
        <strain evidence="1 2">KMM 241</strain>
    </source>
</reference>
<comment type="caution">
    <text evidence="1">The sequence shown here is derived from an EMBL/GenBank/DDBJ whole genome shotgun (WGS) entry which is preliminary data.</text>
</comment>
<evidence type="ECO:0000313" key="2">
    <source>
        <dbReference type="Proteomes" id="UP000006263"/>
    </source>
</evidence>
<sequence>MDSIALLSLLKMRDLQGFKIQVTLSLAQTGFDTDNSQRYSHAT</sequence>
<organism evidence="1 2">
    <name type="scientific">Paraglaciecola mesophila KMM 241</name>
    <dbReference type="NCBI Taxonomy" id="1128912"/>
    <lineage>
        <taxon>Bacteria</taxon>
        <taxon>Pseudomonadati</taxon>
        <taxon>Pseudomonadota</taxon>
        <taxon>Gammaproteobacteria</taxon>
        <taxon>Alteromonadales</taxon>
        <taxon>Alteromonadaceae</taxon>
        <taxon>Paraglaciecola</taxon>
    </lineage>
</organism>
<accession>K6Z1P1</accession>
<gene>
    <name evidence="1" type="ORF">GMES_0592</name>
</gene>
<evidence type="ECO:0000313" key="1">
    <source>
        <dbReference type="EMBL" id="GAC22898.1"/>
    </source>
</evidence>